<gene>
    <name evidence="1" type="ORF">BGC33_06380</name>
</gene>
<reference evidence="2" key="1">
    <citation type="submission" date="2016-09" db="EMBL/GenBank/DDBJ databases">
        <title>Genome Sequence of Bathymodiolus thermophilus sulfur-oxidizing gill endosymbiont.</title>
        <authorList>
            <person name="Ponnudurai R."/>
            <person name="Kleiner M."/>
            <person name="Sayavedra L."/>
            <person name="Thuermer A."/>
            <person name="Felbeck H."/>
            <person name="Schlueter R."/>
            <person name="Schweder T."/>
            <person name="Markert S."/>
        </authorList>
    </citation>
    <scope>NUCLEOTIDE SEQUENCE [LARGE SCALE GENOMIC DNA]</scope>
    <source>
        <strain evidence="2">BAT/CrabSpa'14</strain>
    </source>
</reference>
<dbReference type="RefSeq" id="WP_241832103.1">
    <property type="nucleotide sequence ID" value="NZ_MIQH01000338.1"/>
</dbReference>
<dbReference type="EMBL" id="MIQH01000338">
    <property type="protein sequence ID" value="ONF42090.1"/>
    <property type="molecule type" value="Genomic_DNA"/>
</dbReference>
<evidence type="ECO:0008006" key="3">
    <source>
        <dbReference type="Google" id="ProtNLM"/>
    </source>
</evidence>
<sequence>MKEYKLDIDVKILELLGPSLYTNIYYVLAELIANSYDAGAKNVYIIQSDDAIIVEDDGSGMSYEGEIQTYLGVAKETRTEKNSILKVDGEERRKMGRKGIGKLAALSVSENVLIKTIKNNEKSGFILSRKVDESKKLTALSEEEITFKKIKKHGTSVVMQNPEYSIHKTIKAIKNNLLKIFPIISQTFRIHIITNQDHVIIEDFDQEMITGLGALITLGEEYKDLSESFNFENFVKQENEPKLLKNEVAFSKNINLKNKDQEEKEYTLGIKGWIGAYKETKGRKGDNKDFPDNFISLLSNGKVGEFNILPAVGNNRLTEVYVIGQLHVVI</sequence>
<dbReference type="AlphaFoldDB" id="A0A293PC38"/>
<dbReference type="Pfam" id="PF13589">
    <property type="entry name" value="HATPase_c_3"/>
    <property type="match status" value="1"/>
</dbReference>
<accession>A0A293PC38</accession>
<evidence type="ECO:0000313" key="2">
    <source>
        <dbReference type="Proteomes" id="UP000182798"/>
    </source>
</evidence>
<dbReference type="Gene3D" id="3.30.565.10">
    <property type="entry name" value="Histidine kinase-like ATPase, C-terminal domain"/>
    <property type="match status" value="1"/>
</dbReference>
<name>A0A293PC38_9GAMM</name>
<protein>
    <recommendedName>
        <fullName evidence="3">ATP-binding protein</fullName>
    </recommendedName>
</protein>
<dbReference type="Proteomes" id="UP000182798">
    <property type="component" value="Unassembled WGS sequence"/>
</dbReference>
<organism evidence="1 2">
    <name type="scientific">Bathymodiolus thermophilus thioautotrophic gill symbiont</name>
    <dbReference type="NCBI Taxonomy" id="2360"/>
    <lineage>
        <taxon>Bacteria</taxon>
        <taxon>Pseudomonadati</taxon>
        <taxon>Pseudomonadota</taxon>
        <taxon>Gammaproteobacteria</taxon>
        <taxon>sulfur-oxidizing symbionts</taxon>
    </lineage>
</organism>
<evidence type="ECO:0000313" key="1">
    <source>
        <dbReference type="EMBL" id="ONF42090.1"/>
    </source>
</evidence>
<dbReference type="InterPro" id="IPR036890">
    <property type="entry name" value="HATPase_C_sf"/>
</dbReference>
<dbReference type="REBASE" id="230233">
    <property type="entry name" value="BthBATORF6385P"/>
</dbReference>
<dbReference type="SUPFAM" id="SSF55874">
    <property type="entry name" value="ATPase domain of HSP90 chaperone/DNA topoisomerase II/histidine kinase"/>
    <property type="match status" value="1"/>
</dbReference>
<proteinExistence type="predicted"/>
<comment type="caution">
    <text evidence="1">The sequence shown here is derived from an EMBL/GenBank/DDBJ whole genome shotgun (WGS) entry which is preliminary data.</text>
</comment>